<dbReference type="SUPFAM" id="SSF56281">
    <property type="entry name" value="Metallo-hydrolase/oxidoreductase"/>
    <property type="match status" value="1"/>
</dbReference>
<dbReference type="Pfam" id="PF13483">
    <property type="entry name" value="Lactamase_B_3"/>
    <property type="match status" value="1"/>
</dbReference>
<evidence type="ECO:0008006" key="3">
    <source>
        <dbReference type="Google" id="ProtNLM"/>
    </source>
</evidence>
<dbReference type="Proteomes" id="UP000178162">
    <property type="component" value="Unassembled WGS sequence"/>
</dbReference>
<reference evidence="1 2" key="1">
    <citation type="journal article" date="2016" name="Nat. Commun.">
        <title>Thousands of microbial genomes shed light on interconnected biogeochemical processes in an aquifer system.</title>
        <authorList>
            <person name="Anantharaman K."/>
            <person name="Brown C.T."/>
            <person name="Hug L.A."/>
            <person name="Sharon I."/>
            <person name="Castelle C.J."/>
            <person name="Probst A.J."/>
            <person name="Thomas B.C."/>
            <person name="Singh A."/>
            <person name="Wilkins M.J."/>
            <person name="Karaoz U."/>
            <person name="Brodie E.L."/>
            <person name="Williams K.H."/>
            <person name="Hubbard S.S."/>
            <person name="Banfield J.F."/>
        </authorList>
    </citation>
    <scope>NUCLEOTIDE SEQUENCE [LARGE SCALE GENOMIC DNA]</scope>
</reference>
<dbReference type="STRING" id="1802595.A2134_02105"/>
<comment type="caution">
    <text evidence="1">The sequence shown here is derived from an EMBL/GenBank/DDBJ whole genome shotgun (WGS) entry which is preliminary data.</text>
</comment>
<gene>
    <name evidence="1" type="ORF">A2134_02105</name>
</gene>
<evidence type="ECO:0000313" key="1">
    <source>
        <dbReference type="EMBL" id="OGY25253.1"/>
    </source>
</evidence>
<name>A0A1G1WC43_9BACT</name>
<protein>
    <recommendedName>
        <fullName evidence="3">Lactamase</fullName>
    </recommendedName>
</protein>
<dbReference type="PANTHER" id="PTHR42967">
    <property type="entry name" value="METAL DEPENDENT HYDROLASE"/>
    <property type="match status" value="1"/>
</dbReference>
<proteinExistence type="predicted"/>
<organism evidence="1 2">
    <name type="scientific">Candidatus Woykebacteria bacterium RBG_16_39_9b</name>
    <dbReference type="NCBI Taxonomy" id="1802595"/>
    <lineage>
        <taxon>Bacteria</taxon>
        <taxon>Candidatus Woykeibacteriota</taxon>
    </lineage>
</organism>
<dbReference type="InterPro" id="IPR036866">
    <property type="entry name" value="RibonucZ/Hydroxyglut_hydro"/>
</dbReference>
<accession>A0A1G1WC43</accession>
<dbReference type="AlphaFoldDB" id="A0A1G1WC43"/>
<sequence length="212" mass="23286">MEITFLGHSSFKLRGKSTSLITDPYNPSVGLKFPKAEANIVTISHNHPDHNYKEAVLGNPFVASGPGEYEVAGVKIVGIASYHDSKGGKEKGVNTIYSIKMDGVTIAHLGDFGQNELSDRQLEQLGDVSILIIPIGGVYTVDGETATKIVSQIEPKIVIPMHYFDKDLNVNLEKAEKFLKEMGQEKPEVLKKITVKREGLPPEVRVILMEKS</sequence>
<dbReference type="Gene3D" id="3.60.15.10">
    <property type="entry name" value="Ribonuclease Z/Hydroxyacylglutathione hydrolase-like"/>
    <property type="match status" value="1"/>
</dbReference>
<evidence type="ECO:0000313" key="2">
    <source>
        <dbReference type="Proteomes" id="UP000178162"/>
    </source>
</evidence>
<dbReference type="PANTHER" id="PTHR42967:SF1">
    <property type="entry name" value="MBL FOLD METALLO-HYDROLASE"/>
    <property type="match status" value="1"/>
</dbReference>
<dbReference type="EMBL" id="MHCR01000019">
    <property type="protein sequence ID" value="OGY25253.1"/>
    <property type="molecule type" value="Genomic_DNA"/>
</dbReference>